<feature type="transmembrane region" description="Helical" evidence="16">
    <location>
        <begin position="6"/>
        <end position="23"/>
    </location>
</feature>
<keyword evidence="7 16" id="KW-0812">Transmembrane</keyword>
<feature type="transmembrane region" description="Helical" evidence="16">
    <location>
        <begin position="113"/>
        <end position="133"/>
    </location>
</feature>
<keyword evidence="13 16" id="KW-0496">Mitochondrion</keyword>
<comment type="subcellular location">
    <subcellularLocation>
        <location evidence="1 16">Mitochondrion membrane</location>
        <topology evidence="1 16">Multi-pass membrane protein</topology>
    </subcellularLocation>
</comment>
<feature type="transmembrane region" description="Helical" evidence="16">
    <location>
        <begin position="384"/>
        <end position="406"/>
    </location>
</feature>
<evidence type="ECO:0000256" key="1">
    <source>
        <dbReference type="ARBA" id="ARBA00004225"/>
    </source>
</evidence>
<feature type="domain" description="NADH:quinone oxidoreductase/Mrp antiporter transmembrane" evidence="17">
    <location>
        <begin position="110"/>
        <end position="393"/>
    </location>
</feature>
<name>A0A6G9DWI4_9MOLL</name>
<proteinExistence type="inferred from homology"/>
<evidence type="ECO:0000256" key="4">
    <source>
        <dbReference type="ARBA" id="ARBA00021006"/>
    </source>
</evidence>
<evidence type="ECO:0000259" key="18">
    <source>
        <dbReference type="Pfam" id="PF01059"/>
    </source>
</evidence>
<evidence type="ECO:0000256" key="5">
    <source>
        <dbReference type="ARBA" id="ARBA00022448"/>
    </source>
</evidence>
<evidence type="ECO:0000256" key="16">
    <source>
        <dbReference type="RuleBase" id="RU003297"/>
    </source>
</evidence>
<evidence type="ECO:0000256" key="2">
    <source>
        <dbReference type="ARBA" id="ARBA00009025"/>
    </source>
</evidence>
<feature type="transmembrane region" description="Helical" evidence="16">
    <location>
        <begin position="427"/>
        <end position="446"/>
    </location>
</feature>
<dbReference type="InterPro" id="IPR000260">
    <property type="entry name" value="NADH4_N"/>
</dbReference>
<accession>A0A6G9DWI4</accession>
<dbReference type="Pfam" id="PF00361">
    <property type="entry name" value="Proton_antipo_M"/>
    <property type="match status" value="1"/>
</dbReference>
<geneLocation type="mitochondrion" evidence="19"/>
<dbReference type="GO" id="GO:0008137">
    <property type="term" value="F:NADH dehydrogenase (ubiquinone) activity"/>
    <property type="evidence" value="ECO:0007669"/>
    <property type="project" value="UniProtKB-UniRule"/>
</dbReference>
<feature type="domain" description="NADH:ubiquinone oxidoreductase chain 4 N-terminal" evidence="18">
    <location>
        <begin position="1"/>
        <end position="104"/>
    </location>
</feature>
<evidence type="ECO:0000256" key="7">
    <source>
        <dbReference type="ARBA" id="ARBA00022692"/>
    </source>
</evidence>
<keyword evidence="8" id="KW-1278">Translocase</keyword>
<evidence type="ECO:0000256" key="6">
    <source>
        <dbReference type="ARBA" id="ARBA00022660"/>
    </source>
</evidence>
<feature type="transmembrane region" description="Helical" evidence="16">
    <location>
        <begin position="145"/>
        <end position="164"/>
    </location>
</feature>
<organism evidence="19">
    <name type="scientific">Lepidozona coreanica</name>
    <dbReference type="NCBI Taxonomy" id="55527"/>
    <lineage>
        <taxon>Eukaryota</taxon>
        <taxon>Metazoa</taxon>
        <taxon>Spiralia</taxon>
        <taxon>Lophotrochozoa</taxon>
        <taxon>Mollusca</taxon>
        <taxon>Polyplacophora</taxon>
        <taxon>Neoloricata</taxon>
        <taxon>Chitonida</taxon>
        <taxon>Chitonina</taxon>
        <taxon>Ischnochitonidae</taxon>
        <taxon>Lepidozona</taxon>
    </lineage>
</organism>
<keyword evidence="6 16" id="KW-0679">Respiratory chain</keyword>
<feature type="transmembrane region" description="Helical" evidence="16">
    <location>
        <begin position="341"/>
        <end position="364"/>
    </location>
</feature>
<comment type="function">
    <text evidence="16">Core subunit of the mitochondrial membrane respiratory chain NADH dehydrogenase (Complex I) which catalyzes electron transfer from NADH through the respiratory chain, using ubiquinone as an electron acceptor. Essential for the catalytic activity and assembly of complex I.</text>
</comment>
<comment type="similarity">
    <text evidence="2 16">Belongs to the complex I subunit 4 family.</text>
</comment>
<feature type="transmembrane region" description="Helical" evidence="16">
    <location>
        <begin position="223"/>
        <end position="246"/>
    </location>
</feature>
<evidence type="ECO:0000256" key="14">
    <source>
        <dbReference type="ARBA" id="ARBA00023136"/>
    </source>
</evidence>
<dbReference type="GO" id="GO:0003954">
    <property type="term" value="F:NADH dehydrogenase activity"/>
    <property type="evidence" value="ECO:0007669"/>
    <property type="project" value="TreeGrafter"/>
</dbReference>
<keyword evidence="14 16" id="KW-0472">Membrane</keyword>
<evidence type="ECO:0000256" key="13">
    <source>
        <dbReference type="ARBA" id="ARBA00023128"/>
    </source>
</evidence>
<dbReference type="GO" id="GO:0015990">
    <property type="term" value="P:electron transport coupled proton transport"/>
    <property type="evidence" value="ECO:0007669"/>
    <property type="project" value="TreeGrafter"/>
</dbReference>
<keyword evidence="11 16" id="KW-0520">NAD</keyword>
<feature type="transmembrane region" description="Helical" evidence="16">
    <location>
        <begin position="280"/>
        <end position="302"/>
    </location>
</feature>
<keyword evidence="10 16" id="KW-1133">Transmembrane helix</keyword>
<evidence type="ECO:0000256" key="12">
    <source>
        <dbReference type="ARBA" id="ARBA00023075"/>
    </source>
</evidence>
<dbReference type="EC" id="7.1.1.2" evidence="3 16"/>
<dbReference type="EMBL" id="MT070411">
    <property type="protein sequence ID" value="QIP53384.1"/>
    <property type="molecule type" value="Genomic_DNA"/>
</dbReference>
<reference evidence="19" key="1">
    <citation type="submission" date="2020-02" db="EMBL/GenBank/DDBJ databases">
        <authorList>
            <person name="Qu J."/>
            <person name="Wang X."/>
            <person name="Cui Y."/>
        </authorList>
    </citation>
    <scope>NUCLEOTIDE SEQUENCE</scope>
</reference>
<dbReference type="InterPro" id="IPR001750">
    <property type="entry name" value="ND/Mrp_TM"/>
</dbReference>
<dbReference type="PANTHER" id="PTHR43507:SF20">
    <property type="entry name" value="NADH-UBIQUINONE OXIDOREDUCTASE CHAIN 4"/>
    <property type="match status" value="1"/>
</dbReference>
<feature type="transmembrane region" description="Helical" evidence="16">
    <location>
        <begin position="189"/>
        <end position="211"/>
    </location>
</feature>
<dbReference type="InterPro" id="IPR003918">
    <property type="entry name" value="NADH_UbQ_OxRdtase"/>
</dbReference>
<protein>
    <recommendedName>
        <fullName evidence="4 16">NADH-ubiquinone oxidoreductase chain 4</fullName>
        <ecNumber evidence="3 16">7.1.1.2</ecNumber>
    </recommendedName>
</protein>
<evidence type="ECO:0000313" key="19">
    <source>
        <dbReference type="EMBL" id="QIP53384.1"/>
    </source>
</evidence>
<evidence type="ECO:0000256" key="3">
    <source>
        <dbReference type="ARBA" id="ARBA00012944"/>
    </source>
</evidence>
<keyword evidence="12 16" id="KW-0830">Ubiquinone</keyword>
<dbReference type="PANTHER" id="PTHR43507">
    <property type="entry name" value="NADH-UBIQUINONE OXIDOREDUCTASE CHAIN 4"/>
    <property type="match status" value="1"/>
</dbReference>
<keyword evidence="9 16" id="KW-0249">Electron transport</keyword>
<evidence type="ECO:0000256" key="15">
    <source>
        <dbReference type="ARBA" id="ARBA00049551"/>
    </source>
</evidence>
<dbReference type="GO" id="GO:0042773">
    <property type="term" value="P:ATP synthesis coupled electron transport"/>
    <property type="evidence" value="ECO:0007669"/>
    <property type="project" value="InterPro"/>
</dbReference>
<evidence type="ECO:0000259" key="17">
    <source>
        <dbReference type="Pfam" id="PF00361"/>
    </source>
</evidence>
<feature type="transmembrane region" description="Helical" evidence="16">
    <location>
        <begin position="58"/>
        <end position="82"/>
    </location>
</feature>
<evidence type="ECO:0000256" key="9">
    <source>
        <dbReference type="ARBA" id="ARBA00022982"/>
    </source>
</evidence>
<dbReference type="GO" id="GO:0031966">
    <property type="term" value="C:mitochondrial membrane"/>
    <property type="evidence" value="ECO:0007669"/>
    <property type="project" value="UniProtKB-SubCell"/>
</dbReference>
<sequence>MLASILLSFFMYLFFFVNSKFKWYCMGWSFLFMFFMILPYFYSSLGISYVFFEFFVDSFSISLALLSCWICSLMIIGSWNIFVKNLNKISFSLVVSVLNLLIILMFMQKNMFILYLFFESSLIPTMILILMWGYQPERLQAGMYFIIYTVVGALPFLLSLVFLFKSNGHLTMLLEINFPFFYSDSAKSLWWVFLLLAFLIKLPIFSVHLWLPKAHVEAPVAGSMILAALLLKLGGYGLVRMILIFPKFNSEINLFFISLGLVGGVITSFICLRQVDMKSLIAYSSIGHMGMMVSGVLSSTYWGISGGVMMMVGHAFSSSGLFYLANLIYEKSNSRSMLISKGFLSIVPGLSLSLFLLCSVNMAAPPSLNLLSEISLIISVLYLYFWYFIPLGIMSFLAGVYSLFLYSSTQHGKISSFVSPFCSMKMSHYMLVLLHWAPAQLLVFFGNSFF</sequence>
<gene>
    <name evidence="19" type="primary">nad4</name>
</gene>
<feature type="transmembrane region" description="Helical" evidence="16">
    <location>
        <begin position="89"/>
        <end position="107"/>
    </location>
</feature>
<dbReference type="GO" id="GO:0048039">
    <property type="term" value="F:ubiquinone binding"/>
    <property type="evidence" value="ECO:0007669"/>
    <property type="project" value="TreeGrafter"/>
</dbReference>
<evidence type="ECO:0000256" key="11">
    <source>
        <dbReference type="ARBA" id="ARBA00023027"/>
    </source>
</evidence>
<dbReference type="AlphaFoldDB" id="A0A6G9DWI4"/>
<dbReference type="PRINTS" id="PR01437">
    <property type="entry name" value="NUOXDRDTASE4"/>
</dbReference>
<evidence type="ECO:0000256" key="8">
    <source>
        <dbReference type="ARBA" id="ARBA00022967"/>
    </source>
</evidence>
<comment type="catalytic activity">
    <reaction evidence="15 16">
        <text>a ubiquinone + NADH + 5 H(+)(in) = a ubiquinol + NAD(+) + 4 H(+)(out)</text>
        <dbReference type="Rhea" id="RHEA:29091"/>
        <dbReference type="Rhea" id="RHEA-COMP:9565"/>
        <dbReference type="Rhea" id="RHEA-COMP:9566"/>
        <dbReference type="ChEBI" id="CHEBI:15378"/>
        <dbReference type="ChEBI" id="CHEBI:16389"/>
        <dbReference type="ChEBI" id="CHEBI:17976"/>
        <dbReference type="ChEBI" id="CHEBI:57540"/>
        <dbReference type="ChEBI" id="CHEBI:57945"/>
        <dbReference type="EC" id="7.1.1.2"/>
    </reaction>
</comment>
<evidence type="ECO:0000256" key="10">
    <source>
        <dbReference type="ARBA" id="ARBA00022989"/>
    </source>
</evidence>
<feature type="transmembrane region" description="Helical" evidence="16">
    <location>
        <begin position="252"/>
        <end position="273"/>
    </location>
</feature>
<feature type="transmembrane region" description="Helical" evidence="16">
    <location>
        <begin position="30"/>
        <end position="52"/>
    </location>
</feature>
<dbReference type="Pfam" id="PF01059">
    <property type="entry name" value="Oxidored_q5_N"/>
    <property type="match status" value="1"/>
</dbReference>
<feature type="transmembrane region" description="Helical" evidence="16">
    <location>
        <begin position="308"/>
        <end position="329"/>
    </location>
</feature>
<keyword evidence="5 16" id="KW-0813">Transport</keyword>